<accession>A0A1L9U2I2</accession>
<dbReference type="Proteomes" id="UP000184499">
    <property type="component" value="Unassembled WGS sequence"/>
</dbReference>
<evidence type="ECO:0000313" key="2">
    <source>
        <dbReference type="Proteomes" id="UP000184499"/>
    </source>
</evidence>
<dbReference type="EMBL" id="KV878705">
    <property type="protein sequence ID" value="OJJ65848.1"/>
    <property type="molecule type" value="Genomic_DNA"/>
</dbReference>
<keyword evidence="2" id="KW-1185">Reference proteome</keyword>
<sequence>LNAGHSGILYSIVLWVPDLRLAVCDVLIYGKVHKILLDWSTPGKHRAAQPSGCRS</sequence>
<feature type="non-terminal residue" evidence="1">
    <location>
        <position position="1"/>
    </location>
</feature>
<proteinExistence type="predicted"/>
<dbReference type="VEuPathDB" id="FungiDB:ASPBRDRAFT_139292"/>
<dbReference type="AlphaFoldDB" id="A0A1L9U2I2"/>
<name>A0A1L9U2I2_ASPBC</name>
<organism evidence="1 2">
    <name type="scientific">Aspergillus brasiliensis (strain CBS 101740 / IMI 381727 / IBT 21946)</name>
    <dbReference type="NCBI Taxonomy" id="767769"/>
    <lineage>
        <taxon>Eukaryota</taxon>
        <taxon>Fungi</taxon>
        <taxon>Dikarya</taxon>
        <taxon>Ascomycota</taxon>
        <taxon>Pezizomycotina</taxon>
        <taxon>Eurotiomycetes</taxon>
        <taxon>Eurotiomycetidae</taxon>
        <taxon>Eurotiales</taxon>
        <taxon>Aspergillaceae</taxon>
        <taxon>Aspergillus</taxon>
        <taxon>Aspergillus subgen. Circumdati</taxon>
    </lineage>
</organism>
<protein>
    <submittedName>
        <fullName evidence="1">Uncharacterized protein</fullName>
    </submittedName>
</protein>
<gene>
    <name evidence="1" type="ORF">ASPBRDRAFT_139292</name>
</gene>
<reference evidence="2" key="1">
    <citation type="journal article" date="2017" name="Genome Biol.">
        <title>Comparative genomics reveals high biological diversity and specific adaptations in the industrially and medically important fungal genus Aspergillus.</title>
        <authorList>
            <person name="de Vries R.P."/>
            <person name="Riley R."/>
            <person name="Wiebenga A."/>
            <person name="Aguilar-Osorio G."/>
            <person name="Amillis S."/>
            <person name="Uchima C.A."/>
            <person name="Anderluh G."/>
            <person name="Asadollahi M."/>
            <person name="Askin M."/>
            <person name="Barry K."/>
            <person name="Battaglia E."/>
            <person name="Bayram O."/>
            <person name="Benocci T."/>
            <person name="Braus-Stromeyer S.A."/>
            <person name="Caldana C."/>
            <person name="Canovas D."/>
            <person name="Cerqueira G.C."/>
            <person name="Chen F."/>
            <person name="Chen W."/>
            <person name="Choi C."/>
            <person name="Clum A."/>
            <person name="Dos Santos R.A."/>
            <person name="Damasio A.R."/>
            <person name="Diallinas G."/>
            <person name="Emri T."/>
            <person name="Fekete E."/>
            <person name="Flipphi M."/>
            <person name="Freyberg S."/>
            <person name="Gallo A."/>
            <person name="Gournas C."/>
            <person name="Habgood R."/>
            <person name="Hainaut M."/>
            <person name="Harispe M.L."/>
            <person name="Henrissat B."/>
            <person name="Hilden K.S."/>
            <person name="Hope R."/>
            <person name="Hossain A."/>
            <person name="Karabika E."/>
            <person name="Karaffa L."/>
            <person name="Karanyi Z."/>
            <person name="Krasevec N."/>
            <person name="Kuo A."/>
            <person name="Kusch H."/>
            <person name="LaButti K."/>
            <person name="Lagendijk E.L."/>
            <person name="Lapidus A."/>
            <person name="Levasseur A."/>
            <person name="Lindquist E."/>
            <person name="Lipzen A."/>
            <person name="Logrieco A.F."/>
            <person name="MacCabe A."/>
            <person name="Maekelae M.R."/>
            <person name="Malavazi I."/>
            <person name="Melin P."/>
            <person name="Meyer V."/>
            <person name="Mielnichuk N."/>
            <person name="Miskei M."/>
            <person name="Molnar A.P."/>
            <person name="Mule G."/>
            <person name="Ngan C.Y."/>
            <person name="Orejas M."/>
            <person name="Orosz E."/>
            <person name="Ouedraogo J.P."/>
            <person name="Overkamp K.M."/>
            <person name="Park H.-S."/>
            <person name="Perrone G."/>
            <person name="Piumi F."/>
            <person name="Punt P.J."/>
            <person name="Ram A.F."/>
            <person name="Ramon A."/>
            <person name="Rauscher S."/>
            <person name="Record E."/>
            <person name="Riano-Pachon D.M."/>
            <person name="Robert V."/>
            <person name="Roehrig J."/>
            <person name="Ruller R."/>
            <person name="Salamov A."/>
            <person name="Salih N.S."/>
            <person name="Samson R.A."/>
            <person name="Sandor E."/>
            <person name="Sanguinetti M."/>
            <person name="Schuetze T."/>
            <person name="Sepcic K."/>
            <person name="Shelest E."/>
            <person name="Sherlock G."/>
            <person name="Sophianopoulou V."/>
            <person name="Squina F.M."/>
            <person name="Sun H."/>
            <person name="Susca A."/>
            <person name="Todd R.B."/>
            <person name="Tsang A."/>
            <person name="Unkles S.E."/>
            <person name="van de Wiele N."/>
            <person name="van Rossen-Uffink D."/>
            <person name="Oliveira J.V."/>
            <person name="Vesth T.C."/>
            <person name="Visser J."/>
            <person name="Yu J.-H."/>
            <person name="Zhou M."/>
            <person name="Andersen M.R."/>
            <person name="Archer D.B."/>
            <person name="Baker S.E."/>
            <person name="Benoit I."/>
            <person name="Brakhage A.A."/>
            <person name="Braus G.H."/>
            <person name="Fischer R."/>
            <person name="Frisvad J.C."/>
            <person name="Goldman G.H."/>
            <person name="Houbraken J."/>
            <person name="Oakley B."/>
            <person name="Pocsi I."/>
            <person name="Scazzocchio C."/>
            <person name="Seiboth B."/>
            <person name="vanKuyk P.A."/>
            <person name="Wortman J."/>
            <person name="Dyer P.S."/>
            <person name="Grigoriev I.V."/>
        </authorList>
    </citation>
    <scope>NUCLEOTIDE SEQUENCE [LARGE SCALE GENOMIC DNA]</scope>
    <source>
        <strain evidence="2">CBS 101740 / IMI 381727 / IBT 21946</strain>
    </source>
</reference>
<dbReference type="GeneID" id="93571566"/>
<dbReference type="RefSeq" id="XP_067473099.1">
    <property type="nucleotide sequence ID" value="XM_067619078.1"/>
</dbReference>
<evidence type="ECO:0000313" key="1">
    <source>
        <dbReference type="EMBL" id="OJJ65848.1"/>
    </source>
</evidence>